<dbReference type="EMBL" id="CP017075">
    <property type="protein sequence ID" value="AOR78085.1"/>
    <property type="molecule type" value="Genomic_DNA"/>
</dbReference>
<dbReference type="AlphaFoldDB" id="A0A031JV63"/>
<reference evidence="2 3" key="1">
    <citation type="submission" date="2014-03" db="EMBL/GenBank/DDBJ databases">
        <title>Whole genome sequence of Novosphingobium resinovorum KF1.</title>
        <authorList>
            <person name="Gan H.M."/>
            <person name="Gan H.Y."/>
            <person name="Chew T.H."/>
            <person name="Savka M.A."/>
        </authorList>
    </citation>
    <scope>NUCLEOTIDE SEQUENCE [LARGE SCALE GENOMIC DNA]</scope>
    <source>
        <strain evidence="2 3">KF1</strain>
    </source>
</reference>
<evidence type="ECO:0000313" key="4">
    <source>
        <dbReference type="Proteomes" id="UP000094626"/>
    </source>
</evidence>
<organism evidence="2 3">
    <name type="scientific">Novosphingobium resinovorum</name>
    <dbReference type="NCBI Taxonomy" id="158500"/>
    <lineage>
        <taxon>Bacteria</taxon>
        <taxon>Pseudomonadati</taxon>
        <taxon>Pseudomonadota</taxon>
        <taxon>Alphaproteobacteria</taxon>
        <taxon>Sphingomonadales</taxon>
        <taxon>Sphingomonadaceae</taxon>
        <taxon>Novosphingobium</taxon>
    </lineage>
</organism>
<dbReference type="Proteomes" id="UP000024329">
    <property type="component" value="Unassembled WGS sequence"/>
</dbReference>
<name>A0A031JV63_9SPHN</name>
<dbReference type="RefSeq" id="WP_008831012.1">
    <property type="nucleotide sequence ID" value="NZ_BSFC01000002.1"/>
</dbReference>
<dbReference type="OrthoDB" id="7509162at2"/>
<keyword evidence="4" id="KW-1185">Reference proteome</keyword>
<dbReference type="eggNOG" id="ENOG50316FF">
    <property type="taxonomic scope" value="Bacteria"/>
</dbReference>
<sequence>MRTTYDDASVRLYHLDGGAEGGAANTLFYGPLSEAMRIASLQSEDVQDGLFLATDNDVVAYVDLLES</sequence>
<evidence type="ECO:0000313" key="2">
    <source>
        <dbReference type="EMBL" id="EZP81671.1"/>
    </source>
</evidence>
<dbReference type="PATRIC" id="fig|158500.4.peg.2372"/>
<evidence type="ECO:0000313" key="3">
    <source>
        <dbReference type="Proteomes" id="UP000024329"/>
    </source>
</evidence>
<gene>
    <name evidence="1" type="ORF">BES08_15970</name>
    <name evidence="2" type="ORF">BV97_02328</name>
</gene>
<evidence type="ECO:0000313" key="1">
    <source>
        <dbReference type="EMBL" id="AOR78085.1"/>
    </source>
</evidence>
<dbReference type="Proteomes" id="UP000094626">
    <property type="component" value="Chromosome"/>
</dbReference>
<accession>A0A031JV63</accession>
<dbReference type="STRING" id="158500.BES08_15970"/>
<proteinExistence type="predicted"/>
<protein>
    <submittedName>
        <fullName evidence="2">Uncharacterized protein</fullName>
    </submittedName>
</protein>
<dbReference type="EMBL" id="JFYZ01000011">
    <property type="protein sequence ID" value="EZP81671.1"/>
    <property type="molecule type" value="Genomic_DNA"/>
</dbReference>
<reference evidence="1" key="2">
    <citation type="submission" date="2016-08" db="EMBL/GenBank/DDBJ databases">
        <authorList>
            <person name="Seilhamer J.J."/>
        </authorList>
    </citation>
    <scope>NUCLEOTIDE SEQUENCE [LARGE SCALE GENOMIC DNA]</scope>
    <source>
        <strain evidence="1">SA1</strain>
    </source>
</reference>
<dbReference type="KEGG" id="nre:BES08_15970"/>
<reference evidence="4" key="3">
    <citation type="journal article" date="2017" name="J. Biotechnol.">
        <title>Complete genome sequence of Novosphingobium resinovorum SA1, a versatile xenobiotic-degrading bacterium capable of utilizing sulfanilic acid.</title>
        <authorList>
            <person name="Hegedus B."/>
            <person name="Kos P.B."/>
            <person name="Balint B."/>
            <person name="Maroti G."/>
            <person name="Gan H.M."/>
            <person name="Perei K."/>
            <person name="Rakhely G."/>
        </authorList>
    </citation>
    <scope>NUCLEOTIDE SEQUENCE [LARGE SCALE GENOMIC DNA]</scope>
    <source>
        <strain evidence="4">SA1</strain>
    </source>
</reference>